<protein>
    <submittedName>
        <fullName evidence="4">Cyclin-Y-like protein 1</fullName>
    </submittedName>
</protein>
<evidence type="ECO:0000256" key="1">
    <source>
        <dbReference type="ARBA" id="ARBA00005463"/>
    </source>
</evidence>
<keyword evidence="2" id="KW-0195">Cyclin</keyword>
<organism evidence="4 5">
    <name type="scientific">Fukomys damarensis</name>
    <name type="common">Damaraland mole rat</name>
    <name type="synonym">Cryptomys damarensis</name>
    <dbReference type="NCBI Taxonomy" id="885580"/>
    <lineage>
        <taxon>Eukaryota</taxon>
        <taxon>Metazoa</taxon>
        <taxon>Chordata</taxon>
        <taxon>Craniata</taxon>
        <taxon>Vertebrata</taxon>
        <taxon>Euteleostomi</taxon>
        <taxon>Mammalia</taxon>
        <taxon>Eutheria</taxon>
        <taxon>Euarchontoglires</taxon>
        <taxon>Glires</taxon>
        <taxon>Rodentia</taxon>
        <taxon>Hystricomorpha</taxon>
        <taxon>Bathyergidae</taxon>
        <taxon>Fukomys</taxon>
    </lineage>
</organism>
<gene>
    <name evidence="4" type="ORF">H920_18895</name>
</gene>
<dbReference type="Proteomes" id="UP000028990">
    <property type="component" value="Unassembled WGS sequence"/>
</dbReference>
<reference evidence="4 5" key="1">
    <citation type="submission" date="2013-11" db="EMBL/GenBank/DDBJ databases">
        <title>The Damaraland mole rat (Fukomys damarensis) genome and evolution of African mole rats.</title>
        <authorList>
            <person name="Gladyshev V.N."/>
            <person name="Fang X."/>
        </authorList>
    </citation>
    <scope>NUCLEOTIDE SEQUENCE [LARGE SCALE GENOMIC DNA]</scope>
    <source>
        <tissue evidence="4">Liver</tissue>
    </source>
</reference>
<dbReference type="InterPro" id="IPR012399">
    <property type="entry name" value="Cyclin_Y"/>
</dbReference>
<dbReference type="SUPFAM" id="SSF47954">
    <property type="entry name" value="Cyclin-like"/>
    <property type="match status" value="1"/>
</dbReference>
<dbReference type="Pfam" id="PF00134">
    <property type="entry name" value="Cyclin_N"/>
    <property type="match status" value="1"/>
</dbReference>
<evidence type="ECO:0000256" key="2">
    <source>
        <dbReference type="ARBA" id="ARBA00023127"/>
    </source>
</evidence>
<dbReference type="PANTHER" id="PTHR14248">
    <property type="entry name" value="CYCLIN Y, ISOFORM A"/>
    <property type="match status" value="1"/>
</dbReference>
<feature type="domain" description="Cyclin N-terminal" evidence="3">
    <location>
        <begin position="192"/>
        <end position="267"/>
    </location>
</feature>
<accession>A0A091CNZ4</accession>
<evidence type="ECO:0000313" key="5">
    <source>
        <dbReference type="Proteomes" id="UP000028990"/>
    </source>
</evidence>
<name>A0A091CNZ4_FUKDA</name>
<comment type="similarity">
    <text evidence="1">Belongs to the cyclin family. Cyclin Y subfamily.</text>
</comment>
<dbReference type="Gene3D" id="1.10.472.10">
    <property type="entry name" value="Cyclin-like"/>
    <property type="match status" value="1"/>
</dbReference>
<evidence type="ECO:0000259" key="3">
    <source>
        <dbReference type="Pfam" id="PF00134"/>
    </source>
</evidence>
<dbReference type="eggNOG" id="KOG1675">
    <property type="taxonomic scope" value="Eukaryota"/>
</dbReference>
<dbReference type="InterPro" id="IPR006671">
    <property type="entry name" value="Cyclin_N"/>
</dbReference>
<proteinExistence type="inferred from homology"/>
<dbReference type="CDD" id="cd20540">
    <property type="entry name" value="CYCLIN_CCNY_like"/>
    <property type="match status" value="1"/>
</dbReference>
<dbReference type="InterPro" id="IPR036915">
    <property type="entry name" value="Cyclin-like_sf"/>
</dbReference>
<dbReference type="EMBL" id="KN124938">
    <property type="protein sequence ID" value="KFO19742.1"/>
    <property type="molecule type" value="Genomic_DNA"/>
</dbReference>
<keyword evidence="5" id="KW-1185">Reference proteome</keyword>
<sequence>MGNILTCCVAPNASRKPGRRKGTVEPDYASEIYGAVAGDAGAQAPASQETEEFLMGTRDGCHLHHISDREMPQGAALESNPSDLPSARTIFLNKFQAYVHDQKESTYFNHVSPGQLLRMYSSCSTIFLDDSTLSQPSRRNMVQCVTLAVYYHIKNRDADRSLGIFDERLHPLTREKFPEEYFEYDPEHKCIYRFVAVIFNAVWLPAECAIITLVYLERLLSYAEIDICPTNWRRIVLGAILLACKVWHDEAVWNMDFCRILKDVTLEDIVYAKYYFDLRSLADENNMYFVFAPLTKERAQDLEAMSRSCEDKDLCRAAMRRSSSDGNFTGIGLTNAVLS</sequence>
<dbReference type="AlphaFoldDB" id="A0A091CNZ4"/>
<dbReference type="PIRSF" id="PIRSF028934">
    <property type="entry name" value="Cyclin_CG14939"/>
    <property type="match status" value="1"/>
</dbReference>
<dbReference type="GO" id="GO:0019901">
    <property type="term" value="F:protein kinase binding"/>
    <property type="evidence" value="ECO:0007669"/>
    <property type="project" value="InterPro"/>
</dbReference>
<evidence type="ECO:0000313" key="4">
    <source>
        <dbReference type="EMBL" id="KFO19742.1"/>
    </source>
</evidence>